<organism evidence="7 8">
    <name type="scientific">Cladophialophora carrionii</name>
    <dbReference type="NCBI Taxonomy" id="86049"/>
    <lineage>
        <taxon>Eukaryota</taxon>
        <taxon>Fungi</taxon>
        <taxon>Dikarya</taxon>
        <taxon>Ascomycota</taxon>
        <taxon>Pezizomycotina</taxon>
        <taxon>Eurotiomycetes</taxon>
        <taxon>Chaetothyriomycetidae</taxon>
        <taxon>Chaetothyriales</taxon>
        <taxon>Herpotrichiellaceae</taxon>
        <taxon>Cladophialophora</taxon>
    </lineage>
</organism>
<comment type="caution">
    <text evidence="7">The sequence shown here is derived from an EMBL/GenBank/DDBJ whole genome shotgun (WGS) entry which is preliminary data.</text>
</comment>
<dbReference type="VEuPathDB" id="FungiDB:G647_02753"/>
<dbReference type="PANTHER" id="PTHR11010">
    <property type="entry name" value="PROTEASE S28 PRO-X CARBOXYPEPTIDASE-RELATED"/>
    <property type="match status" value="1"/>
</dbReference>
<dbReference type="AlphaFoldDB" id="A0A1C1CSR4"/>
<sequence length="523" mass="56413">MLKDSIAKALCLLHCSHVVVSAASVRMRMPAPVVPPESAIEAAAQIPTGQTLCSTKFFPQPVHHSDFNGDWNDSDATFLQQYQVIDKFYKPGGPILFFQSPEDVYSCMEYEAVYTYASELGALAVGLEHRYFGPSCPYGLNYTLAATWETSKMDAMTLANVLSDGVSLLTYLTTGANPVAKGAKVIVFGGKLNSYHHPSYGGSLAAMYRTHHPEIIYGSVASSPLVEGAITDPNDPLIYGYANWATMVYNDLSAEAADKIKTSIADVRNRVAAGKFGGIQQALKLCNPLNSTDQAESVSRYLLSAYVHAAQYNAALAQFPLNAIINATLALPQNDSLSILGAAIPWELRVQGGAAAASSSSSCSTLLPAGQLDRYTRNPFDYAICTYLPYPRTIYAPAQSLFGSHAPDPSVKNVNQARCRAMWGIDAVDGGVAYQRAIRLDRATLQNTSRVLISEGLYDPATAVGVGMTGWRPSSDRNASRVLFISQGSHGGEFFMPNETDPQAVVAARTFEVNSIKEWLGRV</sequence>
<reference evidence="8" key="1">
    <citation type="submission" date="2015-07" db="EMBL/GenBank/DDBJ databases">
        <authorList>
            <person name="Teixeira M.M."/>
            <person name="Souza R.C."/>
            <person name="Almeida L.G."/>
            <person name="Vicente V.A."/>
            <person name="de Hoog S."/>
            <person name="Bocca A.L."/>
            <person name="de Almeida S.R."/>
            <person name="Vasconcelos A.T."/>
            <person name="Felipe M.S."/>
        </authorList>
    </citation>
    <scope>NUCLEOTIDE SEQUENCE [LARGE SCALE GENOMIC DNA]</scope>
    <source>
        <strain evidence="8">KSF</strain>
    </source>
</reference>
<dbReference type="EMBL" id="LGRB01000009">
    <property type="protein sequence ID" value="OCT51507.1"/>
    <property type="molecule type" value="Genomic_DNA"/>
</dbReference>
<dbReference type="InterPro" id="IPR029058">
    <property type="entry name" value="AB_hydrolase_fold"/>
</dbReference>
<accession>A0A1C1CSR4</accession>
<feature type="chain" id="PRO_5008651080" evidence="6">
    <location>
        <begin position="23"/>
        <end position="523"/>
    </location>
</feature>
<dbReference type="SUPFAM" id="SSF53474">
    <property type="entry name" value="alpha/beta-Hydrolases"/>
    <property type="match status" value="1"/>
</dbReference>
<keyword evidence="5" id="KW-0325">Glycoprotein</keyword>
<dbReference type="OrthoDB" id="1735038at2759"/>
<gene>
    <name evidence="7" type="ORF">CLCR_08296</name>
</gene>
<keyword evidence="4" id="KW-0378">Hydrolase</keyword>
<evidence type="ECO:0000256" key="2">
    <source>
        <dbReference type="ARBA" id="ARBA00022670"/>
    </source>
</evidence>
<evidence type="ECO:0000256" key="5">
    <source>
        <dbReference type="ARBA" id="ARBA00023180"/>
    </source>
</evidence>
<keyword evidence="3 6" id="KW-0732">Signal</keyword>
<dbReference type="GO" id="GO:0006508">
    <property type="term" value="P:proteolysis"/>
    <property type="evidence" value="ECO:0007669"/>
    <property type="project" value="UniProtKB-KW"/>
</dbReference>
<keyword evidence="2" id="KW-0645">Protease</keyword>
<proteinExistence type="inferred from homology"/>
<dbReference type="InterPro" id="IPR008758">
    <property type="entry name" value="Peptidase_S28"/>
</dbReference>
<evidence type="ECO:0000313" key="7">
    <source>
        <dbReference type="EMBL" id="OCT51507.1"/>
    </source>
</evidence>
<feature type="signal peptide" evidence="6">
    <location>
        <begin position="1"/>
        <end position="22"/>
    </location>
</feature>
<dbReference type="InterPro" id="IPR042269">
    <property type="entry name" value="Ser_carbopepase_S28_SKS"/>
</dbReference>
<dbReference type="PANTHER" id="PTHR11010:SF38">
    <property type="entry name" value="LYSOSOMAL PRO-X CARBOXYPEPTIDASE"/>
    <property type="match status" value="1"/>
</dbReference>
<dbReference type="Pfam" id="PF05577">
    <property type="entry name" value="Peptidase_S28"/>
    <property type="match status" value="1"/>
</dbReference>
<evidence type="ECO:0000256" key="3">
    <source>
        <dbReference type="ARBA" id="ARBA00022729"/>
    </source>
</evidence>
<keyword evidence="8" id="KW-1185">Reference proteome</keyword>
<dbReference type="VEuPathDB" id="FungiDB:CLCR_08296"/>
<dbReference type="Proteomes" id="UP000094526">
    <property type="component" value="Unassembled WGS sequence"/>
</dbReference>
<dbReference type="GO" id="GO:0070008">
    <property type="term" value="F:serine-type exopeptidase activity"/>
    <property type="evidence" value="ECO:0007669"/>
    <property type="project" value="InterPro"/>
</dbReference>
<dbReference type="Gene3D" id="3.40.50.1820">
    <property type="entry name" value="alpha/beta hydrolase"/>
    <property type="match status" value="1"/>
</dbReference>
<evidence type="ECO:0000256" key="4">
    <source>
        <dbReference type="ARBA" id="ARBA00022801"/>
    </source>
</evidence>
<comment type="similarity">
    <text evidence="1">Belongs to the peptidase S28 family.</text>
</comment>
<protein>
    <submittedName>
        <fullName evidence="7">Uncharacterized protein</fullName>
    </submittedName>
</protein>
<evidence type="ECO:0000313" key="8">
    <source>
        <dbReference type="Proteomes" id="UP000094526"/>
    </source>
</evidence>
<name>A0A1C1CSR4_9EURO</name>
<dbReference type="Gene3D" id="1.20.120.980">
    <property type="entry name" value="Serine carboxypeptidase S28, SKS domain"/>
    <property type="match status" value="1"/>
</dbReference>
<evidence type="ECO:0000256" key="6">
    <source>
        <dbReference type="SAM" id="SignalP"/>
    </source>
</evidence>
<evidence type="ECO:0000256" key="1">
    <source>
        <dbReference type="ARBA" id="ARBA00011079"/>
    </source>
</evidence>
<dbReference type="GO" id="GO:0008239">
    <property type="term" value="F:dipeptidyl-peptidase activity"/>
    <property type="evidence" value="ECO:0007669"/>
    <property type="project" value="TreeGrafter"/>
</dbReference>
<dbReference type="STRING" id="86049.A0A1C1CSR4"/>